<accession>A0A0B8NZK4</accession>
<dbReference type="Proteomes" id="UP000031671">
    <property type="component" value="Unassembled WGS sequence"/>
</dbReference>
<dbReference type="RefSeq" id="WP_261835703.1">
    <property type="nucleotide sequence ID" value="NZ_AP024882.1"/>
</dbReference>
<proteinExistence type="predicted"/>
<dbReference type="SUPFAM" id="SSF52096">
    <property type="entry name" value="ClpP/crotonase"/>
    <property type="match status" value="1"/>
</dbReference>
<dbReference type="EMBL" id="BBRZ01000029">
    <property type="protein sequence ID" value="GAM56443.1"/>
    <property type="molecule type" value="Genomic_DNA"/>
</dbReference>
<gene>
    <name evidence="2" type="ORF">JCM19231_2589</name>
</gene>
<evidence type="ECO:0000256" key="1">
    <source>
        <dbReference type="SAM" id="SignalP"/>
    </source>
</evidence>
<protein>
    <submittedName>
        <fullName evidence="2">Uncharacterized protein</fullName>
    </submittedName>
</protein>
<reference evidence="2 3" key="1">
    <citation type="submission" date="2015-01" db="EMBL/GenBank/DDBJ databases">
        <title>Vibrio sp. C1 JCM 19231 whole genome shotgun sequence.</title>
        <authorList>
            <person name="Sawabe T."/>
            <person name="Meirelles P."/>
            <person name="Feng G."/>
            <person name="Sayaka M."/>
            <person name="Hattori M."/>
            <person name="Ohkuma M."/>
        </authorList>
    </citation>
    <scope>NUCLEOTIDE SEQUENCE [LARGE SCALE GENOMIC DNA]</scope>
    <source>
        <strain evidence="3">JCM 19231</strain>
    </source>
</reference>
<keyword evidence="3" id="KW-1185">Reference proteome</keyword>
<sequence length="200" mass="22689">MTQKLFSLSLSLMLLMSLSINANAAQYKTYQMKGNKEQALVINGDIRDGEYKDFLNFVSAVKTKISSVILQSNGGYFDDALKISDYIHKAGWNTHVETYCNSSCVYMFLAGIYRKAHHRASLDVHSPYYGNLRGEFRQDQKHSKLYNQLLSTLSGYLNDKQAAKEVIERMYDTPSTSKLALNKAEQPSAWEVVNDSVFDI</sequence>
<reference evidence="2 3" key="2">
    <citation type="submission" date="2015-01" db="EMBL/GenBank/DDBJ databases">
        <authorList>
            <consortium name="NBRP consortium"/>
            <person name="Sawabe T."/>
            <person name="Meirelles P."/>
            <person name="Feng G."/>
            <person name="Sayaka M."/>
            <person name="Hattori M."/>
            <person name="Ohkuma M."/>
        </authorList>
    </citation>
    <scope>NUCLEOTIDE SEQUENCE [LARGE SCALE GENOMIC DNA]</scope>
    <source>
        <strain evidence="3">JCM 19231</strain>
    </source>
</reference>
<keyword evidence="1" id="KW-0732">Signal</keyword>
<dbReference type="InterPro" id="IPR029045">
    <property type="entry name" value="ClpP/crotonase-like_dom_sf"/>
</dbReference>
<comment type="caution">
    <text evidence="2">The sequence shown here is derived from an EMBL/GenBank/DDBJ whole genome shotgun (WGS) entry which is preliminary data.</text>
</comment>
<dbReference type="Gene3D" id="3.90.226.10">
    <property type="entry name" value="2-enoyl-CoA Hydratase, Chain A, domain 1"/>
    <property type="match status" value="1"/>
</dbReference>
<evidence type="ECO:0000313" key="2">
    <source>
        <dbReference type="EMBL" id="GAM56443.1"/>
    </source>
</evidence>
<name>A0A0B8NZK4_9VIBR</name>
<feature type="signal peptide" evidence="1">
    <location>
        <begin position="1"/>
        <end position="24"/>
    </location>
</feature>
<organism evidence="2 3">
    <name type="scientific">Vibrio ishigakensis</name>
    <dbReference type="NCBI Taxonomy" id="1481914"/>
    <lineage>
        <taxon>Bacteria</taxon>
        <taxon>Pseudomonadati</taxon>
        <taxon>Pseudomonadota</taxon>
        <taxon>Gammaproteobacteria</taxon>
        <taxon>Vibrionales</taxon>
        <taxon>Vibrionaceae</taxon>
        <taxon>Vibrio</taxon>
    </lineage>
</organism>
<feature type="chain" id="PRO_5002121925" evidence="1">
    <location>
        <begin position="25"/>
        <end position="200"/>
    </location>
</feature>
<dbReference type="AlphaFoldDB" id="A0A0B8NZK4"/>
<evidence type="ECO:0000313" key="3">
    <source>
        <dbReference type="Proteomes" id="UP000031671"/>
    </source>
</evidence>